<reference evidence="2 3" key="1">
    <citation type="journal article" date="2011" name="J. Bacteriol.">
        <title>Genome sequence of 'Pedosphaera parvula' Ellin514, an aerobic Verrucomicrobial isolate from pasture soil.</title>
        <authorList>
            <person name="Kant R."/>
            <person name="van Passel M.W."/>
            <person name="Sangwan P."/>
            <person name="Palva A."/>
            <person name="Lucas S."/>
            <person name="Copeland A."/>
            <person name="Lapidus A."/>
            <person name="Glavina Del Rio T."/>
            <person name="Dalin E."/>
            <person name="Tice H."/>
            <person name="Bruce D."/>
            <person name="Goodwin L."/>
            <person name="Pitluck S."/>
            <person name="Chertkov O."/>
            <person name="Larimer F.W."/>
            <person name="Land M.L."/>
            <person name="Hauser L."/>
            <person name="Brettin T.S."/>
            <person name="Detter J.C."/>
            <person name="Han S."/>
            <person name="de Vos W.M."/>
            <person name="Janssen P.H."/>
            <person name="Smidt H."/>
        </authorList>
    </citation>
    <scope>NUCLEOTIDE SEQUENCE [LARGE SCALE GENOMIC DNA]</scope>
    <source>
        <strain evidence="2 3">Ellin514</strain>
    </source>
</reference>
<dbReference type="Proteomes" id="UP000003688">
    <property type="component" value="Unassembled WGS sequence"/>
</dbReference>
<comment type="caution">
    <text evidence="2">The sequence shown here is derived from an EMBL/GenBank/DDBJ whole genome shotgun (WGS) entry which is preliminary data.</text>
</comment>
<dbReference type="STRING" id="320771.Cflav_PD6369"/>
<keyword evidence="3" id="KW-1185">Reference proteome</keyword>
<evidence type="ECO:0008006" key="4">
    <source>
        <dbReference type="Google" id="ProtNLM"/>
    </source>
</evidence>
<sequence length="684" mass="71821" precursor="true">MNKPTFLPILAAVFLSSIFHPQSSSLGATITGTIVNTAGLPLATNITFTPLSTPQVNGTNLVSSTINTITSSPNGGFTNILNAGDYKVTIGAAARDSFVITVPTNSGTFQMSTLITSALAYNSSAAPAYEFKLNKGQTNGYPALDGSAHVPTTQLGSGTAGTNTFLRGDGAWVTGVARLPDATNIFNALNPWQPNANSGGIIATNPVTIQAANDGTWPSLEFSLYDYSVPYQFASASLHMDDLGETVLASSVPYWAQQGIYLGGGSNPKLTADNIGGLLLDGNPLRANDPAALQAANNLSDVASKSAAAQKVGVYPLIQSGSSWGGFAAATPSYVRQLGLMDNGGGVPYLVWSKSTSQGDWQGGFAFYGQCQFGDPTHMNPTRDVAEFKFIVNGTGATQDPATLSSPADNVMRWKNQCRTHFSATAWDSCDADGLGERGAMGYGNSACPIYVKLNYLESYGTLSSFLFAGSGYIYSGMEKLSGDFVRYSSNTTTDDVSRVTYRVKSTGETRQNGDSYVQGIIRAGTGVLSGGGYPITTTDGHLNTQYLDPTQTATINRTLFNTKGTPANPAIDIALNATGFDAQNYNLNVDVGGLPKLTFDSGGTFARFTNACSVGFGGTPNTTCAQVDIQSTTKGLLLPRLTKAQRDAISSPVAGLAIYQTDSTPGLRVYNGSTWMRYTETAD</sequence>
<dbReference type="AlphaFoldDB" id="B9XDE8"/>
<feature type="signal peptide" evidence="1">
    <location>
        <begin position="1"/>
        <end position="21"/>
    </location>
</feature>
<protein>
    <recommendedName>
        <fullName evidence="4">Carboxypeptidase regulatory-like domain-containing protein</fullName>
    </recommendedName>
</protein>
<feature type="chain" id="PRO_5002893150" description="Carboxypeptidase regulatory-like domain-containing protein" evidence="1">
    <location>
        <begin position="22"/>
        <end position="684"/>
    </location>
</feature>
<evidence type="ECO:0000256" key="1">
    <source>
        <dbReference type="SAM" id="SignalP"/>
    </source>
</evidence>
<evidence type="ECO:0000313" key="2">
    <source>
        <dbReference type="EMBL" id="EEF62094.1"/>
    </source>
</evidence>
<name>B9XDE8_PEDPL</name>
<gene>
    <name evidence="2" type="ORF">Cflav_PD6369</name>
</gene>
<organism evidence="2 3">
    <name type="scientific">Pedosphaera parvula (strain Ellin514)</name>
    <dbReference type="NCBI Taxonomy" id="320771"/>
    <lineage>
        <taxon>Bacteria</taxon>
        <taxon>Pseudomonadati</taxon>
        <taxon>Verrucomicrobiota</taxon>
        <taxon>Pedosphaerae</taxon>
        <taxon>Pedosphaerales</taxon>
        <taxon>Pedosphaeraceae</taxon>
        <taxon>Pedosphaera</taxon>
    </lineage>
</organism>
<dbReference type="EMBL" id="ABOX02000006">
    <property type="protein sequence ID" value="EEF62094.1"/>
    <property type="molecule type" value="Genomic_DNA"/>
</dbReference>
<dbReference type="OrthoDB" id="997002at2"/>
<evidence type="ECO:0000313" key="3">
    <source>
        <dbReference type="Proteomes" id="UP000003688"/>
    </source>
</evidence>
<dbReference type="RefSeq" id="WP_007413846.1">
    <property type="nucleotide sequence ID" value="NZ_ABOX02000006.1"/>
</dbReference>
<keyword evidence="1" id="KW-0732">Signal</keyword>
<proteinExistence type="predicted"/>
<accession>B9XDE8</accession>